<dbReference type="InterPro" id="IPR044946">
    <property type="entry name" value="Restrct_endonuc_typeI_TRD_sf"/>
</dbReference>
<evidence type="ECO:0000256" key="3">
    <source>
        <dbReference type="ARBA" id="ARBA00023125"/>
    </source>
</evidence>
<keyword evidence="2" id="KW-0680">Restriction system</keyword>
<dbReference type="PANTHER" id="PTHR30408:SF12">
    <property type="entry name" value="TYPE I RESTRICTION ENZYME MJAVIII SPECIFICITY SUBUNIT"/>
    <property type="match status" value="1"/>
</dbReference>
<organism evidence="5 6">
    <name type="scientific">Sphaerotilus montanus</name>
    <dbReference type="NCBI Taxonomy" id="522889"/>
    <lineage>
        <taxon>Bacteria</taxon>
        <taxon>Pseudomonadati</taxon>
        <taxon>Pseudomonadota</taxon>
        <taxon>Betaproteobacteria</taxon>
        <taxon>Burkholderiales</taxon>
        <taxon>Sphaerotilaceae</taxon>
        <taxon>Sphaerotilus</taxon>
    </lineage>
</organism>
<dbReference type="AlphaFoldDB" id="A0A7Y9QZ12"/>
<feature type="domain" description="Type I restriction modification DNA specificity" evidence="4">
    <location>
        <begin position="12"/>
        <end position="149"/>
    </location>
</feature>
<evidence type="ECO:0000256" key="2">
    <source>
        <dbReference type="ARBA" id="ARBA00022747"/>
    </source>
</evidence>
<keyword evidence="6" id="KW-1185">Reference proteome</keyword>
<dbReference type="GO" id="GO:0009307">
    <property type="term" value="P:DNA restriction-modification system"/>
    <property type="evidence" value="ECO:0007669"/>
    <property type="project" value="UniProtKB-KW"/>
</dbReference>
<keyword evidence="5" id="KW-0540">Nuclease</keyword>
<dbReference type="Pfam" id="PF01420">
    <property type="entry name" value="Methylase_S"/>
    <property type="match status" value="1"/>
</dbReference>
<dbReference type="RefSeq" id="WP_179634260.1">
    <property type="nucleotide sequence ID" value="NZ_JACCFH010000001.1"/>
</dbReference>
<dbReference type="InterPro" id="IPR052021">
    <property type="entry name" value="Type-I_RS_S_subunit"/>
</dbReference>
<evidence type="ECO:0000259" key="4">
    <source>
        <dbReference type="Pfam" id="PF01420"/>
    </source>
</evidence>
<keyword evidence="5" id="KW-0255">Endonuclease</keyword>
<sequence>MSTNQKPKNELPTDWDYSELGDYWDVIDCKHITAKFILDGYPVASIAEVQSKFVDLTNAKQTTEDFYLQLCEGNRKPKPGDLIISRNATIGSVAQVSNTHPKFAMGQDVCLLRRRNEIYSPESLQQTLQSEAIGRQISDAMVGSTFKRIPD</sequence>
<evidence type="ECO:0000313" key="5">
    <source>
        <dbReference type="EMBL" id="NYG33496.1"/>
    </source>
</evidence>
<name>A0A7Y9QZ12_9BURK</name>
<keyword evidence="5" id="KW-0378">Hydrolase</keyword>
<reference evidence="5 6" key="1">
    <citation type="submission" date="2020-07" db="EMBL/GenBank/DDBJ databases">
        <title>Genomic Encyclopedia of Archaeal and Bacterial Type Strains, Phase II (KMG-II): from individual species to whole genera.</title>
        <authorList>
            <person name="Goeker M."/>
        </authorList>
    </citation>
    <scope>NUCLEOTIDE SEQUENCE [LARGE SCALE GENOMIC DNA]</scope>
    <source>
        <strain evidence="5 6">DSM 21226</strain>
    </source>
</reference>
<dbReference type="SUPFAM" id="SSF116734">
    <property type="entry name" value="DNA methylase specificity domain"/>
    <property type="match status" value="1"/>
</dbReference>
<dbReference type="PANTHER" id="PTHR30408">
    <property type="entry name" value="TYPE-1 RESTRICTION ENZYME ECOKI SPECIFICITY PROTEIN"/>
    <property type="match status" value="1"/>
</dbReference>
<protein>
    <submittedName>
        <fullName evidence="5">Restriction endonuclease S subunit</fullName>
    </submittedName>
</protein>
<comment type="similarity">
    <text evidence="1">Belongs to the type-I restriction system S methylase family.</text>
</comment>
<evidence type="ECO:0000256" key="1">
    <source>
        <dbReference type="ARBA" id="ARBA00010923"/>
    </source>
</evidence>
<dbReference type="GO" id="GO:0003677">
    <property type="term" value="F:DNA binding"/>
    <property type="evidence" value="ECO:0007669"/>
    <property type="project" value="UniProtKB-KW"/>
</dbReference>
<proteinExistence type="inferred from homology"/>
<dbReference type="Proteomes" id="UP000518288">
    <property type="component" value="Unassembled WGS sequence"/>
</dbReference>
<keyword evidence="3" id="KW-0238">DNA-binding</keyword>
<evidence type="ECO:0000313" key="6">
    <source>
        <dbReference type="Proteomes" id="UP000518288"/>
    </source>
</evidence>
<dbReference type="GO" id="GO:0004519">
    <property type="term" value="F:endonuclease activity"/>
    <property type="evidence" value="ECO:0007669"/>
    <property type="project" value="UniProtKB-KW"/>
</dbReference>
<accession>A0A7Y9QZ12</accession>
<comment type="caution">
    <text evidence="5">The sequence shown here is derived from an EMBL/GenBank/DDBJ whole genome shotgun (WGS) entry which is preliminary data.</text>
</comment>
<dbReference type="Gene3D" id="3.90.220.20">
    <property type="entry name" value="DNA methylase specificity domains"/>
    <property type="match status" value="1"/>
</dbReference>
<gene>
    <name evidence="5" type="ORF">BDD16_002482</name>
</gene>
<dbReference type="InterPro" id="IPR000055">
    <property type="entry name" value="Restrct_endonuc_typeI_TRD"/>
</dbReference>
<dbReference type="EMBL" id="JACCFH010000001">
    <property type="protein sequence ID" value="NYG33496.1"/>
    <property type="molecule type" value="Genomic_DNA"/>
</dbReference>